<dbReference type="InterPro" id="IPR011989">
    <property type="entry name" value="ARM-like"/>
</dbReference>
<dbReference type="PANTHER" id="PTHR46270">
    <property type="entry name" value="ARMADILLO-TYPE FOLD-RELATED"/>
    <property type="match status" value="1"/>
</dbReference>
<proteinExistence type="predicted"/>
<dbReference type="EMBL" id="JH816740">
    <property type="protein sequence ID" value="EKC30782.1"/>
    <property type="molecule type" value="Genomic_DNA"/>
</dbReference>
<dbReference type="InterPro" id="IPR035897">
    <property type="entry name" value="Toll_tir_struct_dom_sf"/>
</dbReference>
<name>K1Q2X8_MAGGI</name>
<evidence type="ECO:0000256" key="1">
    <source>
        <dbReference type="SAM" id="MobiDB-lite"/>
    </source>
</evidence>
<feature type="region of interest" description="Disordered" evidence="1">
    <location>
        <begin position="455"/>
        <end position="514"/>
    </location>
</feature>
<feature type="compositionally biased region" description="Basic residues" evidence="1">
    <location>
        <begin position="501"/>
        <end position="514"/>
    </location>
</feature>
<dbReference type="SUPFAM" id="SSF52200">
    <property type="entry name" value="Toll/Interleukin receptor TIR domain"/>
    <property type="match status" value="1"/>
</dbReference>
<dbReference type="Gene3D" id="3.40.50.10140">
    <property type="entry name" value="Toll/interleukin-1 receptor homology (TIR) domain"/>
    <property type="match status" value="1"/>
</dbReference>
<dbReference type="PANTHER" id="PTHR46270:SF2">
    <property type="entry name" value="TIR DOMAIN-CONTAINING PROTEIN"/>
    <property type="match status" value="1"/>
</dbReference>
<feature type="compositionally biased region" description="Low complexity" evidence="1">
    <location>
        <begin position="458"/>
        <end position="471"/>
    </location>
</feature>
<dbReference type="HOGENOM" id="CLU_040588_0_0_1"/>
<feature type="domain" description="TIR" evidence="2">
    <location>
        <begin position="318"/>
        <end position="430"/>
    </location>
</feature>
<dbReference type="InParanoid" id="K1Q2X8"/>
<organism evidence="3">
    <name type="scientific">Magallana gigas</name>
    <name type="common">Pacific oyster</name>
    <name type="synonym">Crassostrea gigas</name>
    <dbReference type="NCBI Taxonomy" id="29159"/>
    <lineage>
        <taxon>Eukaryota</taxon>
        <taxon>Metazoa</taxon>
        <taxon>Spiralia</taxon>
        <taxon>Lophotrochozoa</taxon>
        <taxon>Mollusca</taxon>
        <taxon>Bivalvia</taxon>
        <taxon>Autobranchia</taxon>
        <taxon>Pteriomorphia</taxon>
        <taxon>Ostreida</taxon>
        <taxon>Ostreoidea</taxon>
        <taxon>Ostreidae</taxon>
        <taxon>Magallana</taxon>
    </lineage>
</organism>
<dbReference type="SUPFAM" id="SSF48371">
    <property type="entry name" value="ARM repeat"/>
    <property type="match status" value="1"/>
</dbReference>
<dbReference type="Pfam" id="PF13676">
    <property type="entry name" value="TIR_2"/>
    <property type="match status" value="1"/>
</dbReference>
<evidence type="ECO:0000313" key="3">
    <source>
        <dbReference type="EMBL" id="EKC30782.1"/>
    </source>
</evidence>
<dbReference type="Gene3D" id="1.25.10.10">
    <property type="entry name" value="Leucine-rich Repeat Variant"/>
    <property type="match status" value="1"/>
</dbReference>
<dbReference type="InterPro" id="IPR000157">
    <property type="entry name" value="TIR_dom"/>
</dbReference>
<gene>
    <name evidence="3" type="ORF">CGI_10021687</name>
</gene>
<protein>
    <submittedName>
        <fullName evidence="3">Vacuolar protein 8</fullName>
    </submittedName>
</protein>
<evidence type="ECO:0000259" key="2">
    <source>
        <dbReference type="Pfam" id="PF13676"/>
    </source>
</evidence>
<dbReference type="GO" id="GO:0007165">
    <property type="term" value="P:signal transduction"/>
    <property type="evidence" value="ECO:0007669"/>
    <property type="project" value="InterPro"/>
</dbReference>
<dbReference type="InterPro" id="IPR016024">
    <property type="entry name" value="ARM-type_fold"/>
</dbReference>
<dbReference type="AlphaFoldDB" id="K1Q2X8"/>
<sequence length="514" mass="57827">MTLQNRITVKINGCLSDVREGRSKGKSLDSPEVCEPLRELANEIGFIMSQELKLSEKFELGDKLCTDVLKEETLVDDMIDFCLQNINKLSPISSEEEIHGSILELIAATTHNMCTFCDVTSDVRAAGYLPVYLKYLESDIVKHDLLVRVPILAAASDIMNEHDASMAGSRDDVEYMICGIGEAIRCVSGQYDGWFAFELAKIIGNLAIFDSNKKLLVEYGVLEPLIKLAKQSEEIEQITATKVLAHLAFDDDNKKTFVSDTQTDVVTTLFDLARSSRYPDVRESAKGVLWTLSEQLHSSTKYADLVQELFGKKTKGHVMISYSREQRPLLLRIKQAITEAGFSVWMDIEQMRENVYDRMAEAIQEASVVLISMSYSYQRSEYCRREAAYASSLKRARIPLLVDPGYTAEGWLALMTAGDYHYDFVRKPFETKIVELIKELERRCVKSQGDTTDGIIKQEVSPQQSSQAVSSHGVPSYNVPSAHGQIHSSPPPTHTEESAQSKKHSKRWKVIRQL</sequence>
<accession>K1Q2X8</accession>
<reference evidence="3" key="1">
    <citation type="journal article" date="2012" name="Nature">
        <title>The oyster genome reveals stress adaptation and complexity of shell formation.</title>
        <authorList>
            <person name="Zhang G."/>
            <person name="Fang X."/>
            <person name="Guo X."/>
            <person name="Li L."/>
            <person name="Luo R."/>
            <person name="Xu F."/>
            <person name="Yang P."/>
            <person name="Zhang L."/>
            <person name="Wang X."/>
            <person name="Qi H."/>
            <person name="Xiong Z."/>
            <person name="Que H."/>
            <person name="Xie Y."/>
            <person name="Holland P.W."/>
            <person name="Paps J."/>
            <person name="Zhu Y."/>
            <person name="Wu F."/>
            <person name="Chen Y."/>
            <person name="Wang J."/>
            <person name="Peng C."/>
            <person name="Meng J."/>
            <person name="Yang L."/>
            <person name="Liu J."/>
            <person name="Wen B."/>
            <person name="Zhang N."/>
            <person name="Huang Z."/>
            <person name="Zhu Q."/>
            <person name="Feng Y."/>
            <person name="Mount A."/>
            <person name="Hedgecock D."/>
            <person name="Xu Z."/>
            <person name="Liu Y."/>
            <person name="Domazet-Loso T."/>
            <person name="Du Y."/>
            <person name="Sun X."/>
            <person name="Zhang S."/>
            <person name="Liu B."/>
            <person name="Cheng P."/>
            <person name="Jiang X."/>
            <person name="Li J."/>
            <person name="Fan D."/>
            <person name="Wang W."/>
            <person name="Fu W."/>
            <person name="Wang T."/>
            <person name="Wang B."/>
            <person name="Zhang J."/>
            <person name="Peng Z."/>
            <person name="Li Y."/>
            <person name="Li N."/>
            <person name="Wang J."/>
            <person name="Chen M."/>
            <person name="He Y."/>
            <person name="Tan F."/>
            <person name="Song X."/>
            <person name="Zheng Q."/>
            <person name="Huang R."/>
            <person name="Yang H."/>
            <person name="Du X."/>
            <person name="Chen L."/>
            <person name="Yang M."/>
            <person name="Gaffney P.M."/>
            <person name="Wang S."/>
            <person name="Luo L."/>
            <person name="She Z."/>
            <person name="Ming Y."/>
            <person name="Huang W."/>
            <person name="Zhang S."/>
            <person name="Huang B."/>
            <person name="Zhang Y."/>
            <person name="Qu T."/>
            <person name="Ni P."/>
            <person name="Miao G."/>
            <person name="Wang J."/>
            <person name="Wang Q."/>
            <person name="Steinberg C.E."/>
            <person name="Wang H."/>
            <person name="Li N."/>
            <person name="Qian L."/>
            <person name="Zhang G."/>
            <person name="Li Y."/>
            <person name="Yang H."/>
            <person name="Liu X."/>
            <person name="Wang J."/>
            <person name="Yin Y."/>
            <person name="Wang J."/>
        </authorList>
    </citation>
    <scope>NUCLEOTIDE SEQUENCE [LARGE SCALE GENOMIC DNA]</scope>
    <source>
        <strain evidence="3">05x7-T-G4-1.051#20</strain>
    </source>
</reference>